<accession>A0A4D9EN35</accession>
<evidence type="ECO:0000313" key="1">
    <source>
        <dbReference type="EMBL" id="TFK12831.1"/>
    </source>
</evidence>
<protein>
    <submittedName>
        <fullName evidence="1">Inhibitor of Bruton tyrosine kinase</fullName>
    </submittedName>
</protein>
<reference evidence="1 2" key="2">
    <citation type="submission" date="2019-04" db="EMBL/GenBank/DDBJ databases">
        <title>The genome sequence of big-headed turtle.</title>
        <authorList>
            <person name="Gong S."/>
        </authorList>
    </citation>
    <scope>NUCLEOTIDE SEQUENCE [LARGE SCALE GENOMIC DNA]</scope>
    <source>
        <strain evidence="1">DO16091913</strain>
        <tissue evidence="1">Muscle</tissue>
    </source>
</reference>
<keyword evidence="2" id="KW-1185">Reference proteome</keyword>
<sequence length="99" mass="11136">MATAALAQLKARTRSLEHVCPRLCQGYESYTAALFRCLITNTGELKFTVKALMCCWGLFEKKATITEIDCLIHTPRASTHRLQHCKPLPSEGRLDDGQR</sequence>
<keyword evidence="1" id="KW-0418">Kinase</keyword>
<dbReference type="EMBL" id="QXTE01000018">
    <property type="protein sequence ID" value="TFK12831.1"/>
    <property type="molecule type" value="Genomic_DNA"/>
</dbReference>
<proteinExistence type="predicted"/>
<organism evidence="1 2">
    <name type="scientific">Platysternon megacephalum</name>
    <name type="common">big-headed turtle</name>
    <dbReference type="NCBI Taxonomy" id="55544"/>
    <lineage>
        <taxon>Eukaryota</taxon>
        <taxon>Metazoa</taxon>
        <taxon>Chordata</taxon>
        <taxon>Craniata</taxon>
        <taxon>Vertebrata</taxon>
        <taxon>Euteleostomi</taxon>
        <taxon>Archelosauria</taxon>
        <taxon>Testudinata</taxon>
        <taxon>Testudines</taxon>
        <taxon>Cryptodira</taxon>
        <taxon>Durocryptodira</taxon>
        <taxon>Testudinoidea</taxon>
        <taxon>Platysternidae</taxon>
        <taxon>Platysternon</taxon>
    </lineage>
</organism>
<comment type="caution">
    <text evidence="1">The sequence shown here is derived from an EMBL/GenBank/DDBJ whole genome shotgun (WGS) entry which is preliminary data.</text>
</comment>
<dbReference type="GO" id="GO:0016301">
    <property type="term" value="F:kinase activity"/>
    <property type="evidence" value="ECO:0007669"/>
    <property type="project" value="UniProtKB-KW"/>
</dbReference>
<reference evidence="1 2" key="1">
    <citation type="submission" date="2019-04" db="EMBL/GenBank/DDBJ databases">
        <title>Draft genome of the big-headed turtle Platysternon megacephalum.</title>
        <authorList>
            <person name="Gong S."/>
        </authorList>
    </citation>
    <scope>NUCLEOTIDE SEQUENCE [LARGE SCALE GENOMIC DNA]</scope>
    <source>
        <strain evidence="1">DO16091913</strain>
        <tissue evidence="1">Muscle</tissue>
    </source>
</reference>
<evidence type="ECO:0000313" key="2">
    <source>
        <dbReference type="Proteomes" id="UP000297703"/>
    </source>
</evidence>
<keyword evidence="1" id="KW-0808">Transferase</keyword>
<dbReference type="AlphaFoldDB" id="A0A4D9EN35"/>
<name>A0A4D9EN35_9SAUR</name>
<gene>
    <name evidence="1" type="ORF">DR999_PMT03659</name>
</gene>
<dbReference type="Proteomes" id="UP000297703">
    <property type="component" value="Unassembled WGS sequence"/>
</dbReference>